<feature type="compositionally biased region" description="Polar residues" evidence="1">
    <location>
        <begin position="255"/>
        <end position="271"/>
    </location>
</feature>
<dbReference type="AlphaFoldDB" id="A0A6G1Q9H8"/>
<feature type="region of interest" description="Disordered" evidence="1">
    <location>
        <begin position="426"/>
        <end position="557"/>
    </location>
</feature>
<feature type="compositionally biased region" description="Polar residues" evidence="1">
    <location>
        <begin position="494"/>
        <end position="514"/>
    </location>
</feature>
<reference evidence="3" key="2">
    <citation type="submission" date="2019-02" db="EMBL/GenBank/DDBJ databases">
        <title>Opniocepnalus argus Var Kimnra genome.</title>
        <authorList>
            <person name="Zhou C."/>
            <person name="Xiao S."/>
        </authorList>
    </citation>
    <scope>NUCLEOTIDE SEQUENCE [LARGE SCALE GENOMIC DNA]</scope>
</reference>
<feature type="compositionally biased region" description="Basic and acidic residues" evidence="1">
    <location>
        <begin position="297"/>
        <end position="306"/>
    </location>
</feature>
<gene>
    <name evidence="2" type="ORF">EXN66_Car014670</name>
</gene>
<evidence type="ECO:0000313" key="2">
    <source>
        <dbReference type="EMBL" id="KAF3698983.1"/>
    </source>
</evidence>
<feature type="region of interest" description="Disordered" evidence="1">
    <location>
        <begin position="255"/>
        <end position="377"/>
    </location>
</feature>
<accession>A0A6G1Q9H8</accession>
<feature type="compositionally biased region" description="Polar residues" evidence="1">
    <location>
        <begin position="68"/>
        <end position="120"/>
    </location>
</feature>
<sequence length="842" mass="91325">MRTYALPLKNKIPDIGKSASMSFSEFQKSDRKQLNINHDVSKKDKLVKEQSKKTGLISTESPSKEPKPQTTSAYVQNSNSSAAINHSLSSTDKGFNVTNQKTVPKNAAPTSKAINTNYNPKVNKLDAHPKKARKYVRFSPSVDVDRYDQSPQQTSETKEEESSDQPEQTQMNTFIDLKEEKIKSDNLPSEFNKEQSKHEVNVEIDEHKCCEEKNNTSNQEQGVEVKTSQDSSGGSKDCGKILNGVVETTDQTLNTKSLTETTQDTVTNEKLSAQLEVIPRSSDNAFNSENPSPLHSSEGHVTKEEANPESNKNPPEKTDFTARHENDGSQKKAVSTNSKVEVGSWSKGKSPLSKLFTSFGTERTSKAESKDTKKSDVKSSGLLGRLFQSSSEKAVDATKSAAQVETNDTIHIDDNTAEEVKEAITTELQKEDNTAQVPPLEQDVGEHTEEKSQSAYSNIMGSNKGIGKFTESSNLHLMITSETAETGDVPAPNPSNDQKSDLQSSETTSLSVTDTGIPDSKDRPSAIQPGIQASEQSFTWLTAEKGGDEALSDPFNDNIYGNNDSLVPPDPVAMQIDTAEHAQKTNEFFDPSDEEGRNSTTEAFFDFKNEPHQESSNLCGLSDSQEIFMTRPTDAFPSSMSDTTLSADASAKSFSLFDSQTISTENETMLSTIVPDAGPLNQDGNQSSGSFGGSGQTREENTDFDIFSSNVDLFTQPSFVNVSDQEGADASTTHPATFSNDIFGLNDVSNATDMFTVPPSSSASFKSLNDLLASDSASPAAPAAQIDLFVDDIFASEPQLLLMSEPSDSGLLGSGLESETTVTEQAAEYPVTNSNWMDDLLG</sequence>
<feature type="compositionally biased region" description="Basic and acidic residues" evidence="1">
    <location>
        <begin position="314"/>
        <end position="330"/>
    </location>
</feature>
<dbReference type="EMBL" id="CM015725">
    <property type="protein sequence ID" value="KAF3698983.1"/>
    <property type="molecule type" value="Genomic_DNA"/>
</dbReference>
<feature type="compositionally biased region" description="Polar residues" evidence="1">
    <location>
        <begin position="470"/>
        <end position="484"/>
    </location>
</feature>
<dbReference type="Proteomes" id="UP000503349">
    <property type="component" value="Chromosome 14"/>
</dbReference>
<evidence type="ECO:0000256" key="1">
    <source>
        <dbReference type="SAM" id="MobiDB-lite"/>
    </source>
</evidence>
<feature type="compositionally biased region" description="Polar residues" evidence="1">
    <location>
        <begin position="281"/>
        <end position="295"/>
    </location>
</feature>
<reference evidence="2 3" key="1">
    <citation type="submission" date="2019-02" db="EMBL/GenBank/DDBJ databases">
        <title>Opniocepnalus argus genome.</title>
        <authorList>
            <person name="Zhou C."/>
            <person name="Xiao S."/>
        </authorList>
    </citation>
    <scope>NUCLEOTIDE SEQUENCE [LARGE SCALE GENOMIC DNA]</scope>
    <source>
        <strain evidence="2">OARG1902GOOAL</strain>
        <tissue evidence="2">Muscle</tissue>
    </source>
</reference>
<feature type="region of interest" description="Disordered" evidence="1">
    <location>
        <begin position="26"/>
        <end position="240"/>
    </location>
</feature>
<feature type="compositionally biased region" description="Basic and acidic residues" evidence="1">
    <location>
        <begin position="191"/>
        <end position="214"/>
    </location>
</feature>
<feature type="compositionally biased region" description="Basic and acidic residues" evidence="1">
    <location>
        <begin position="363"/>
        <end position="377"/>
    </location>
</feature>
<feature type="region of interest" description="Disordered" evidence="1">
    <location>
        <begin position="675"/>
        <end position="700"/>
    </location>
</feature>
<feature type="compositionally biased region" description="Polar residues" evidence="1">
    <location>
        <begin position="531"/>
        <end position="540"/>
    </location>
</feature>
<protein>
    <submittedName>
        <fullName evidence="2">Uncharacterized protein</fullName>
    </submittedName>
</protein>
<feature type="compositionally biased region" description="Basic and acidic residues" evidence="1">
    <location>
        <begin position="27"/>
        <end position="52"/>
    </location>
</feature>
<organism evidence="2 3">
    <name type="scientific">Channa argus</name>
    <name type="common">Northern snakehead</name>
    <name type="synonym">Ophicephalus argus</name>
    <dbReference type="NCBI Taxonomy" id="215402"/>
    <lineage>
        <taxon>Eukaryota</taxon>
        <taxon>Metazoa</taxon>
        <taxon>Chordata</taxon>
        <taxon>Craniata</taxon>
        <taxon>Vertebrata</taxon>
        <taxon>Euteleostomi</taxon>
        <taxon>Actinopterygii</taxon>
        <taxon>Neopterygii</taxon>
        <taxon>Teleostei</taxon>
        <taxon>Neoteleostei</taxon>
        <taxon>Acanthomorphata</taxon>
        <taxon>Anabantaria</taxon>
        <taxon>Anabantiformes</taxon>
        <taxon>Channoidei</taxon>
        <taxon>Channidae</taxon>
        <taxon>Channa</taxon>
    </lineage>
</organism>
<feature type="compositionally biased region" description="Polar residues" evidence="1">
    <location>
        <begin position="215"/>
        <end position="234"/>
    </location>
</feature>
<name>A0A6G1Q9H8_CHAAH</name>
<keyword evidence="3" id="KW-1185">Reference proteome</keyword>
<evidence type="ECO:0000313" key="3">
    <source>
        <dbReference type="Proteomes" id="UP000503349"/>
    </source>
</evidence>
<proteinExistence type="predicted"/>